<dbReference type="Proteomes" id="UP001601948">
    <property type="component" value="Unassembled WGS sequence"/>
</dbReference>
<keyword evidence="3" id="KW-1185">Reference proteome</keyword>
<evidence type="ECO:0000259" key="1">
    <source>
        <dbReference type="SMART" id="SM00860"/>
    </source>
</evidence>
<feature type="domain" description="Knr4/Smi1-like" evidence="1">
    <location>
        <begin position="31"/>
        <end position="166"/>
    </location>
</feature>
<proteinExistence type="predicted"/>
<dbReference type="InterPro" id="IPR045592">
    <property type="entry name" value="DUF6461"/>
</dbReference>
<sequence length="563" mass="62312">MHVSSIEESWRRIDSWLAAHAPRAFASLRPPASQEAISAAATELGVEFPADLVAYLRHHDGVSPGERGFVSPEEGGFSFPGFEPYTLAQILSSGRSQQESWARYEGDPLMEGFWHHEFVPFARNYSADGLVVDCRQGESFGAVGHQREAEGVSFGEWESLAAFLEQIADSLEGGTAITVGLSYVPVVDDGMLLWEYAPEPRAEPRSLFDLALADPAIAAPGRTTSHATLNKTWPSGYDNFCLTFAQELDETELLRRFGALPETRRPRWWEEAAILEQRQDASVLLPVVRVGTHGGWAFGIEEGLHLFAGIREEVLRRVSGGTRAVSVSYWDDGTTAVSLFDNGELVTRYDTRPPVPHGARDPFEVFPGLPTPVPEPTPEQRRERLLAVCDAVVRRCGIPLPPPGLAGELDSARILPLLPDNNFGYPEDNFKTPVPDRFASLVDAATPERLRRVLATQMSALATETGLDTYDEVTAALSLLSEEDHPGITDDSALDLRLRRVHAEAQVIYTDWKDRSRWQDRAMAARALADALNLSAREALGLVVGLRQDPHWRQEFRKQLTDN</sequence>
<reference evidence="2 3" key="1">
    <citation type="submission" date="2024-10" db="EMBL/GenBank/DDBJ databases">
        <title>The Natural Products Discovery Center: Release of the First 8490 Sequenced Strains for Exploring Actinobacteria Biosynthetic Diversity.</title>
        <authorList>
            <person name="Kalkreuter E."/>
            <person name="Kautsar S.A."/>
            <person name="Yang D."/>
            <person name="Bader C.D."/>
            <person name="Teijaro C.N."/>
            <person name="Fluegel L."/>
            <person name="Davis C.M."/>
            <person name="Simpson J.R."/>
            <person name="Lauterbach L."/>
            <person name="Steele A.D."/>
            <person name="Gui C."/>
            <person name="Meng S."/>
            <person name="Li G."/>
            <person name="Viehrig K."/>
            <person name="Ye F."/>
            <person name="Su P."/>
            <person name="Kiefer A.F."/>
            <person name="Nichols A."/>
            <person name="Cepeda A.J."/>
            <person name="Yan W."/>
            <person name="Fan B."/>
            <person name="Jiang Y."/>
            <person name="Adhikari A."/>
            <person name="Zheng C.-J."/>
            <person name="Schuster L."/>
            <person name="Cowan T.M."/>
            <person name="Smanski M.J."/>
            <person name="Chevrette M.G."/>
            <person name="De Carvalho L.P.S."/>
            <person name="Shen B."/>
        </authorList>
    </citation>
    <scope>NUCLEOTIDE SEQUENCE [LARGE SCALE GENOMIC DNA]</scope>
    <source>
        <strain evidence="2 3">NPDC003040</strain>
    </source>
</reference>
<dbReference type="Pfam" id="PF09346">
    <property type="entry name" value="SMI1_KNR4"/>
    <property type="match status" value="1"/>
</dbReference>
<dbReference type="RefSeq" id="WP_387724472.1">
    <property type="nucleotide sequence ID" value="NZ_JBIAPI010000012.1"/>
</dbReference>
<dbReference type="InterPro" id="IPR018958">
    <property type="entry name" value="Knr4/Smi1-like_dom"/>
</dbReference>
<gene>
    <name evidence="2" type="ORF">ACFYV7_34830</name>
</gene>
<comment type="caution">
    <text evidence="2">The sequence shown here is derived from an EMBL/GenBank/DDBJ whole genome shotgun (WGS) entry which is preliminary data.</text>
</comment>
<accession>A0ABW6R3B1</accession>
<evidence type="ECO:0000313" key="3">
    <source>
        <dbReference type="Proteomes" id="UP001601948"/>
    </source>
</evidence>
<dbReference type="SMART" id="SM00860">
    <property type="entry name" value="SMI1_KNR4"/>
    <property type="match status" value="1"/>
</dbReference>
<dbReference type="Gene3D" id="3.40.1580.10">
    <property type="entry name" value="SMI1/KNR4-like"/>
    <property type="match status" value="1"/>
</dbReference>
<organism evidence="2 3">
    <name type="scientific">Nocardia suismassiliense</name>
    <dbReference type="NCBI Taxonomy" id="2077092"/>
    <lineage>
        <taxon>Bacteria</taxon>
        <taxon>Bacillati</taxon>
        <taxon>Actinomycetota</taxon>
        <taxon>Actinomycetes</taxon>
        <taxon>Mycobacteriales</taxon>
        <taxon>Nocardiaceae</taxon>
        <taxon>Nocardia</taxon>
    </lineage>
</organism>
<name>A0ABW6R3B1_9NOCA</name>
<dbReference type="SUPFAM" id="SSF160631">
    <property type="entry name" value="SMI1/KNR4-like"/>
    <property type="match status" value="1"/>
</dbReference>
<protein>
    <submittedName>
        <fullName evidence="2">SMI1/KNR4 family protein</fullName>
    </submittedName>
</protein>
<dbReference type="EMBL" id="JBIAPI010000012">
    <property type="protein sequence ID" value="MFF3228017.1"/>
    <property type="molecule type" value="Genomic_DNA"/>
</dbReference>
<dbReference type="InterPro" id="IPR037883">
    <property type="entry name" value="Knr4/Smi1-like_sf"/>
</dbReference>
<evidence type="ECO:0000313" key="2">
    <source>
        <dbReference type="EMBL" id="MFF3228017.1"/>
    </source>
</evidence>
<dbReference type="Pfam" id="PF20062">
    <property type="entry name" value="DUF6461"/>
    <property type="match status" value="1"/>
</dbReference>